<evidence type="ECO:0000313" key="2">
    <source>
        <dbReference type="EMBL" id="QAA21564.1"/>
    </source>
</evidence>
<feature type="transmembrane region" description="Helical" evidence="1">
    <location>
        <begin position="295"/>
        <end position="314"/>
    </location>
</feature>
<feature type="transmembrane region" description="Helical" evidence="1">
    <location>
        <begin position="79"/>
        <end position="98"/>
    </location>
</feature>
<feature type="transmembrane region" description="Helical" evidence="1">
    <location>
        <begin position="387"/>
        <end position="411"/>
    </location>
</feature>
<dbReference type="PANTHER" id="PTHR38454:SF1">
    <property type="entry name" value="INTEGRAL MEMBRANE PROTEIN"/>
    <property type="match status" value="1"/>
</dbReference>
<sequence>MDKPRFKWIYILSFLIPVFFLNLIFLISGIFPFGASSLLQGDLNFQYISYLSYFRDSILSGQFNNFLYSFSMSLGNTMVGLDAYYLLNPLFVILLFFKSSTLPVAIYFITNLSIGIIGTIMFFYCKHSRRVQLNDYFSLIFSLSYALSSYTIIYMSNIMWLPGVALLPLIAYGIEVLINDGKGKIYFFSLAFAILFNFYIGYMLCIFSFLFFVYNWMILNPINLSQLKKTFPIIGKYIYLSISTVLINMIVLLPTIQATALAKSSQTPTDFAFHSLVNPFLVIRSLLLINNTQIGLPNIYCGLIIAVLVLHYFLNSEIKLRDKSISFSFITIIYLGLQFQTFSVIWHVFKSPLGFPHRFSFIMSFTLIYFAMISIKNTKKIKESIGHSIKLFTILSITNLISILSLYYANIQTSTKALLSSMIIIAFYLILINVVIRNKGLLRRVAFLFMVVILGTELFITGQRSYTAADRNFNQYEYSTYVSKNQEIIESIHQNDLSFYRLEKNYLRDSAAFNDSLLLNYHGISHYSSSLDINTRIGLQYLGYTSFDSIWPSWINYNNGGTIASDTLLGVKYFLSNTNNNNGSIAYFNDSTFVNDGIKVFTNPFFLGIGITASDQLLHLPPQSNNLFTNQNKIWDAFIGRNNTPIFQPIQFKTSFHNVRISDGRLNKINTQKEAFIDLSYTSNIDPAYLYFGNNNKYVNLSQQFQMVQAKSQMDYPTYSNNGIIPLEKNKPNQQTHIKLVVNNPIDYPEIMLYKLDIKRFSTMISNLKKNPLHISEYSNTHINSEINNTKKKKYLFLSIPYDRNWSISVNNKRVATKKVLNNFIAVPLGSGRNHIEMSYVNSSIIHGTIISGLWFIWMIVSFSIHSKRSLKKRHNKMRNAD</sequence>
<proteinExistence type="predicted"/>
<organism evidence="2 3">
    <name type="scientific">Sporolactobacillus terrae</name>
    <dbReference type="NCBI Taxonomy" id="269673"/>
    <lineage>
        <taxon>Bacteria</taxon>
        <taxon>Bacillati</taxon>
        <taxon>Bacillota</taxon>
        <taxon>Bacilli</taxon>
        <taxon>Bacillales</taxon>
        <taxon>Sporolactobacillaceae</taxon>
        <taxon>Sporolactobacillus</taxon>
    </lineage>
</organism>
<feature type="transmembrane region" description="Helical" evidence="1">
    <location>
        <begin position="185"/>
        <end position="217"/>
    </location>
</feature>
<evidence type="ECO:0000313" key="3">
    <source>
        <dbReference type="Proteomes" id="UP000285882"/>
    </source>
</evidence>
<feature type="transmembrane region" description="Helical" evidence="1">
    <location>
        <begin position="12"/>
        <end position="35"/>
    </location>
</feature>
<evidence type="ECO:0008006" key="4">
    <source>
        <dbReference type="Google" id="ProtNLM"/>
    </source>
</evidence>
<feature type="transmembrane region" description="Helical" evidence="1">
    <location>
        <begin position="355"/>
        <end position="375"/>
    </location>
</feature>
<name>A0ABX5Q4K5_9BACL</name>
<dbReference type="PANTHER" id="PTHR38454">
    <property type="entry name" value="INTEGRAL MEMBRANE PROTEIN-RELATED"/>
    <property type="match status" value="1"/>
</dbReference>
<feature type="transmembrane region" description="Helical" evidence="1">
    <location>
        <begin position="237"/>
        <end position="259"/>
    </location>
</feature>
<accession>A0ABX5Q4K5</accession>
<feature type="transmembrane region" description="Helical" evidence="1">
    <location>
        <begin position="417"/>
        <end position="436"/>
    </location>
</feature>
<feature type="transmembrane region" description="Helical" evidence="1">
    <location>
        <begin position="326"/>
        <end position="349"/>
    </location>
</feature>
<keyword evidence="1" id="KW-0812">Transmembrane</keyword>
<reference evidence="2 3" key="1">
    <citation type="submission" date="2018-01" db="EMBL/GenBank/DDBJ databases">
        <title>Complete genome sequencing of Sporolactobacillus terrae DLG3.</title>
        <authorList>
            <person name="Nam Y.-D."/>
            <person name="Kang J."/>
            <person name="Chung W.-H."/>
        </authorList>
    </citation>
    <scope>NUCLEOTIDE SEQUENCE [LARGE SCALE GENOMIC DNA]</scope>
    <source>
        <strain evidence="2 3">DLG3</strain>
    </source>
</reference>
<feature type="transmembrane region" description="Helical" evidence="1">
    <location>
        <begin position="104"/>
        <end position="124"/>
    </location>
</feature>
<dbReference type="Proteomes" id="UP000285882">
    <property type="component" value="Chromosome"/>
</dbReference>
<feature type="transmembrane region" description="Helical" evidence="1">
    <location>
        <begin position="845"/>
        <end position="865"/>
    </location>
</feature>
<dbReference type="InterPro" id="IPR018580">
    <property type="entry name" value="Uncharacterised_YfhO"/>
</dbReference>
<keyword evidence="1" id="KW-1133">Transmembrane helix</keyword>
<feature type="transmembrane region" description="Helical" evidence="1">
    <location>
        <begin position="445"/>
        <end position="462"/>
    </location>
</feature>
<keyword evidence="3" id="KW-1185">Reference proteome</keyword>
<gene>
    <name evidence="2" type="ORF">C0674_02385</name>
</gene>
<keyword evidence="1" id="KW-0472">Membrane</keyword>
<feature type="transmembrane region" description="Helical" evidence="1">
    <location>
        <begin position="136"/>
        <end position="153"/>
    </location>
</feature>
<dbReference type="Pfam" id="PF09586">
    <property type="entry name" value="YfhO"/>
    <property type="match status" value="1"/>
</dbReference>
<evidence type="ECO:0000256" key="1">
    <source>
        <dbReference type="SAM" id="Phobius"/>
    </source>
</evidence>
<feature type="transmembrane region" description="Helical" evidence="1">
    <location>
        <begin position="159"/>
        <end position="178"/>
    </location>
</feature>
<dbReference type="EMBL" id="CP025688">
    <property type="protein sequence ID" value="QAA21564.1"/>
    <property type="molecule type" value="Genomic_DNA"/>
</dbReference>
<protein>
    <recommendedName>
        <fullName evidence="4">YfhO family protein</fullName>
    </recommendedName>
</protein>
<dbReference type="RefSeq" id="WP_128166057.1">
    <property type="nucleotide sequence ID" value="NZ_CP025688.1"/>
</dbReference>